<accession>A0ABU5QJP0</accession>
<dbReference type="InterPro" id="IPR005627">
    <property type="entry name" value="CutC-like"/>
</dbReference>
<dbReference type="Pfam" id="PF03932">
    <property type="entry name" value="CutC"/>
    <property type="match status" value="1"/>
</dbReference>
<dbReference type="HAMAP" id="MF_00795">
    <property type="entry name" value="CutC"/>
    <property type="match status" value="1"/>
</dbReference>
<dbReference type="InterPro" id="IPR036822">
    <property type="entry name" value="CutC-like_dom_sf"/>
</dbReference>
<reference evidence="3 4" key="1">
    <citation type="submission" date="2023-12" db="EMBL/GenBank/DDBJ databases">
        <title>Novel species of the genus Arcicella isolated from rivers.</title>
        <authorList>
            <person name="Lu H."/>
        </authorList>
    </citation>
    <scope>NUCLEOTIDE SEQUENCE [LARGE SCALE GENOMIC DNA]</scope>
    <source>
        <strain evidence="3 4">LMG 21963</strain>
    </source>
</reference>
<dbReference type="Gene3D" id="3.20.20.380">
    <property type="entry name" value="Copper homeostasis (CutC) domain"/>
    <property type="match status" value="1"/>
</dbReference>
<dbReference type="RefSeq" id="WP_323247144.1">
    <property type="nucleotide sequence ID" value="NZ_JAYFUL010000005.1"/>
</dbReference>
<evidence type="ECO:0000313" key="3">
    <source>
        <dbReference type="EMBL" id="MEA5257039.1"/>
    </source>
</evidence>
<dbReference type="PANTHER" id="PTHR12598">
    <property type="entry name" value="COPPER HOMEOSTASIS PROTEIN CUTC"/>
    <property type="match status" value="1"/>
</dbReference>
<evidence type="ECO:0000256" key="2">
    <source>
        <dbReference type="HAMAP-Rule" id="MF_00795"/>
    </source>
</evidence>
<dbReference type="Proteomes" id="UP001304671">
    <property type="component" value="Unassembled WGS sequence"/>
</dbReference>
<comment type="caution">
    <text evidence="2">Once thought to be involved in copper homeostasis, experiments in E.coli have shown this is not the case.</text>
</comment>
<comment type="subcellular location">
    <subcellularLocation>
        <location evidence="2">Cytoplasm</location>
    </subcellularLocation>
</comment>
<dbReference type="PANTHER" id="PTHR12598:SF0">
    <property type="entry name" value="COPPER HOMEOSTASIS PROTEIN CUTC HOMOLOG"/>
    <property type="match status" value="1"/>
</dbReference>
<sequence>MKYSTLTLQQKPLVEVCAYSFESCVAAEKAHANRIELCSSMFEGGTTPSAGLVKMVTQKVKLGINAMIRPRGGDFCYTDEEIAIMKEDILSMKALGCAGIVLGILHPDGRVNIQQTAELVKLASPMEVTFHRAIDMTPDYSEALEAIIDAGCDRILTSGQKNLAIDGIKQIAAIVEQAKGRIQIMVGSGVNLGNAIQIAQTGVDAIHLTGKSTRDSMMTYRKEGIAMGGLPAVPEYEIAYSDSEKIKAVVDLLNQEFRVKNETNP</sequence>
<keyword evidence="4" id="KW-1185">Reference proteome</keyword>
<evidence type="ECO:0000313" key="4">
    <source>
        <dbReference type="Proteomes" id="UP001304671"/>
    </source>
</evidence>
<comment type="similarity">
    <text evidence="1 2">Belongs to the CutC family.</text>
</comment>
<name>A0ABU5QJP0_9BACT</name>
<proteinExistence type="inferred from homology"/>
<keyword evidence="2" id="KW-0963">Cytoplasm</keyword>
<organism evidence="3 4">
    <name type="scientific">Arcicella aquatica</name>
    <dbReference type="NCBI Taxonomy" id="217141"/>
    <lineage>
        <taxon>Bacteria</taxon>
        <taxon>Pseudomonadati</taxon>
        <taxon>Bacteroidota</taxon>
        <taxon>Cytophagia</taxon>
        <taxon>Cytophagales</taxon>
        <taxon>Flectobacillaceae</taxon>
        <taxon>Arcicella</taxon>
    </lineage>
</organism>
<gene>
    <name evidence="2" type="primary">cutC</name>
    <name evidence="3" type="ORF">VB264_04525</name>
</gene>
<evidence type="ECO:0000256" key="1">
    <source>
        <dbReference type="ARBA" id="ARBA00007768"/>
    </source>
</evidence>
<comment type="caution">
    <text evidence="3">The sequence shown here is derived from an EMBL/GenBank/DDBJ whole genome shotgun (WGS) entry which is preliminary data.</text>
</comment>
<dbReference type="SUPFAM" id="SSF110395">
    <property type="entry name" value="CutC-like"/>
    <property type="match status" value="1"/>
</dbReference>
<dbReference type="EMBL" id="JAYFUL010000005">
    <property type="protein sequence ID" value="MEA5257039.1"/>
    <property type="molecule type" value="Genomic_DNA"/>
</dbReference>
<protein>
    <recommendedName>
        <fullName evidence="2">PF03932 family protein CutC</fullName>
    </recommendedName>
</protein>